<keyword evidence="4" id="KW-1185">Reference proteome</keyword>
<accession>A0A5C5XXW3</accession>
<dbReference type="PANTHER" id="PTHR48081:SF6">
    <property type="entry name" value="PEPTIDASE S9 PROLYL OLIGOPEPTIDASE CATALYTIC DOMAIN-CONTAINING PROTEIN"/>
    <property type="match status" value="1"/>
</dbReference>
<keyword evidence="1 3" id="KW-0378">Hydrolase</keyword>
<name>A0A5C5XXW3_9PLAN</name>
<dbReference type="GO" id="GO:0008236">
    <property type="term" value="F:serine-type peptidase activity"/>
    <property type="evidence" value="ECO:0007669"/>
    <property type="project" value="InterPro"/>
</dbReference>
<dbReference type="Proteomes" id="UP000317238">
    <property type="component" value="Unassembled WGS sequence"/>
</dbReference>
<comment type="caution">
    <text evidence="3">The sequence shown here is derived from an EMBL/GenBank/DDBJ whole genome shotgun (WGS) entry which is preliminary data.</text>
</comment>
<organism evidence="3 4">
    <name type="scientific">Crateriforma conspicua</name>
    <dbReference type="NCBI Taxonomy" id="2527996"/>
    <lineage>
        <taxon>Bacteria</taxon>
        <taxon>Pseudomonadati</taxon>
        <taxon>Planctomycetota</taxon>
        <taxon>Planctomycetia</taxon>
        <taxon>Planctomycetales</taxon>
        <taxon>Planctomycetaceae</taxon>
        <taxon>Crateriforma</taxon>
    </lineage>
</organism>
<dbReference type="SUPFAM" id="SSF53474">
    <property type="entry name" value="alpha/beta-Hydrolases"/>
    <property type="match status" value="1"/>
</dbReference>
<dbReference type="InterPro" id="IPR001375">
    <property type="entry name" value="Peptidase_S9_cat"/>
</dbReference>
<dbReference type="EMBL" id="SJPL01000001">
    <property type="protein sequence ID" value="TWT67780.1"/>
    <property type="molecule type" value="Genomic_DNA"/>
</dbReference>
<feature type="domain" description="Peptidase S9 prolyl oligopeptidase catalytic" evidence="2">
    <location>
        <begin position="192"/>
        <end position="315"/>
    </location>
</feature>
<evidence type="ECO:0000256" key="1">
    <source>
        <dbReference type="ARBA" id="ARBA00022801"/>
    </source>
</evidence>
<dbReference type="EC" id="3.1.1.72" evidence="3"/>
<dbReference type="PANTHER" id="PTHR48081">
    <property type="entry name" value="AB HYDROLASE SUPERFAMILY PROTEIN C4A8.06C"/>
    <property type="match status" value="1"/>
</dbReference>
<gene>
    <name evidence="3" type="primary">axeA1_1</name>
    <name evidence="3" type="ORF">Pan14r_00170</name>
</gene>
<dbReference type="Gene3D" id="3.40.50.1820">
    <property type="entry name" value="alpha/beta hydrolase"/>
    <property type="match status" value="1"/>
</dbReference>
<dbReference type="GO" id="GO:0006508">
    <property type="term" value="P:proteolysis"/>
    <property type="evidence" value="ECO:0007669"/>
    <property type="project" value="InterPro"/>
</dbReference>
<reference evidence="3 4" key="1">
    <citation type="submission" date="2019-02" db="EMBL/GenBank/DDBJ databases">
        <title>Deep-cultivation of Planctomycetes and their phenomic and genomic characterization uncovers novel biology.</title>
        <authorList>
            <person name="Wiegand S."/>
            <person name="Jogler M."/>
            <person name="Boedeker C."/>
            <person name="Pinto D."/>
            <person name="Vollmers J."/>
            <person name="Rivas-Marin E."/>
            <person name="Kohn T."/>
            <person name="Peeters S.H."/>
            <person name="Heuer A."/>
            <person name="Rast P."/>
            <person name="Oberbeckmann S."/>
            <person name="Bunk B."/>
            <person name="Jeske O."/>
            <person name="Meyerdierks A."/>
            <person name="Storesund J.E."/>
            <person name="Kallscheuer N."/>
            <person name="Luecker S."/>
            <person name="Lage O.M."/>
            <person name="Pohl T."/>
            <person name="Merkel B.J."/>
            <person name="Hornburger P."/>
            <person name="Mueller R.-W."/>
            <person name="Bruemmer F."/>
            <person name="Labrenz M."/>
            <person name="Spormann A.M."/>
            <person name="Op Den Camp H."/>
            <person name="Overmann J."/>
            <person name="Amann R."/>
            <person name="Jetten M.S.M."/>
            <person name="Mascher T."/>
            <person name="Medema M.H."/>
            <person name="Devos D.P."/>
            <person name="Kaster A.-K."/>
            <person name="Ovreas L."/>
            <person name="Rohde M."/>
            <person name="Galperin M.Y."/>
            <person name="Jogler C."/>
        </authorList>
    </citation>
    <scope>NUCLEOTIDE SEQUENCE [LARGE SCALE GENOMIC DNA]</scope>
    <source>
        <strain evidence="3 4">Pan14r</strain>
    </source>
</reference>
<proteinExistence type="predicted"/>
<dbReference type="InterPro" id="IPR050300">
    <property type="entry name" value="GDXG_lipolytic_enzyme"/>
</dbReference>
<dbReference type="OrthoDB" id="9794725at2"/>
<evidence type="ECO:0000313" key="4">
    <source>
        <dbReference type="Proteomes" id="UP000317238"/>
    </source>
</evidence>
<evidence type="ECO:0000259" key="2">
    <source>
        <dbReference type="Pfam" id="PF00326"/>
    </source>
</evidence>
<dbReference type="AlphaFoldDB" id="A0A5C5XXW3"/>
<sequence length="339" mass="36195">MTHPDFAKKFHSNVLNSLAPNPARQTSGPRPMISVCSMIRWSAAIVLGLLCTEISMKASADEAATAVIDIWDGDAPAWNAPQAEESDTSGPDGRNVAGRSVIRLGNVSTPQLHVYPAHADGPGTSTVVIAPGGGYSILAWDLEGTEIAAWLNSVGVDAVVLKYRVPTRSEDQKWLAPVQDIQRSIVMLRTSKVSGVNAQKVGVLGFSAGGNASARALTASTLHYAAHRPGDGKIRFQPDFGVLVYPAWLVESDEDLTLIDEITVDKNTPPAFFAHAIDDRVSCLSSVALFTEMKRNGIPSSLHVFSGGGHGFGLRQADSPTDQWPDLCATWLRQIGMAK</sequence>
<dbReference type="GO" id="GO:0046555">
    <property type="term" value="F:acetylxylan esterase activity"/>
    <property type="evidence" value="ECO:0007669"/>
    <property type="project" value="UniProtKB-EC"/>
</dbReference>
<dbReference type="InterPro" id="IPR029058">
    <property type="entry name" value="AB_hydrolase_fold"/>
</dbReference>
<evidence type="ECO:0000313" key="3">
    <source>
        <dbReference type="EMBL" id="TWT67780.1"/>
    </source>
</evidence>
<protein>
    <submittedName>
        <fullName evidence="3">Acetylxylan esterase</fullName>
        <ecNumber evidence="3">3.1.1.72</ecNumber>
    </submittedName>
</protein>
<dbReference type="Pfam" id="PF00326">
    <property type="entry name" value="Peptidase_S9"/>
    <property type="match status" value="1"/>
</dbReference>